<evidence type="ECO:0000313" key="4">
    <source>
        <dbReference type="Proteomes" id="UP000291144"/>
    </source>
</evidence>
<dbReference type="GO" id="GO:0008757">
    <property type="term" value="F:S-adenosylmethionine-dependent methyltransferase activity"/>
    <property type="evidence" value="ECO:0007669"/>
    <property type="project" value="InterPro"/>
</dbReference>
<dbReference type="Pfam" id="PF08241">
    <property type="entry name" value="Methyltransf_11"/>
    <property type="match status" value="1"/>
</dbReference>
<dbReference type="InterPro" id="IPR029063">
    <property type="entry name" value="SAM-dependent_MTases_sf"/>
</dbReference>
<accession>A0A4R0JRQ1</accession>
<proteinExistence type="predicted"/>
<gene>
    <name evidence="3" type="ORF">E0H73_42240</name>
</gene>
<name>A0A4R0JRQ1_9ACTN</name>
<evidence type="ECO:0000256" key="1">
    <source>
        <dbReference type="ARBA" id="ARBA00022679"/>
    </source>
</evidence>
<evidence type="ECO:0000313" key="3">
    <source>
        <dbReference type="EMBL" id="TCC49569.1"/>
    </source>
</evidence>
<dbReference type="AlphaFoldDB" id="A0A4R0JRQ1"/>
<dbReference type="Gene3D" id="3.40.50.150">
    <property type="entry name" value="Vaccinia Virus protein VP39"/>
    <property type="match status" value="1"/>
</dbReference>
<dbReference type="GO" id="GO:0032259">
    <property type="term" value="P:methylation"/>
    <property type="evidence" value="ECO:0007669"/>
    <property type="project" value="UniProtKB-KW"/>
</dbReference>
<keyword evidence="4" id="KW-1185">Reference proteome</keyword>
<dbReference type="SUPFAM" id="SSF53335">
    <property type="entry name" value="S-adenosyl-L-methionine-dependent methyltransferases"/>
    <property type="match status" value="1"/>
</dbReference>
<dbReference type="Proteomes" id="UP000291144">
    <property type="component" value="Unassembled WGS sequence"/>
</dbReference>
<organism evidence="3 4">
    <name type="scientific">Kribbella pittospori</name>
    <dbReference type="NCBI Taxonomy" id="722689"/>
    <lineage>
        <taxon>Bacteria</taxon>
        <taxon>Bacillati</taxon>
        <taxon>Actinomycetota</taxon>
        <taxon>Actinomycetes</taxon>
        <taxon>Propionibacteriales</taxon>
        <taxon>Kribbellaceae</taxon>
        <taxon>Kribbella</taxon>
    </lineage>
</organism>
<dbReference type="OrthoDB" id="3469983at2"/>
<dbReference type="CDD" id="cd02440">
    <property type="entry name" value="AdoMet_MTases"/>
    <property type="match status" value="1"/>
</dbReference>
<dbReference type="EMBL" id="SJKB01000026">
    <property type="protein sequence ID" value="TCC49569.1"/>
    <property type="molecule type" value="Genomic_DNA"/>
</dbReference>
<dbReference type="PANTHER" id="PTHR43861:SF3">
    <property type="entry name" value="PUTATIVE (AFU_ORTHOLOGUE AFUA_2G14390)-RELATED"/>
    <property type="match status" value="1"/>
</dbReference>
<keyword evidence="1 3" id="KW-0808">Transferase</keyword>
<dbReference type="PANTHER" id="PTHR43861">
    <property type="entry name" value="TRANS-ACONITATE 2-METHYLTRANSFERASE-RELATED"/>
    <property type="match status" value="1"/>
</dbReference>
<feature type="domain" description="Methyltransferase type 11" evidence="2">
    <location>
        <begin position="58"/>
        <end position="149"/>
    </location>
</feature>
<reference evidence="3 4" key="1">
    <citation type="submission" date="2019-02" db="EMBL/GenBank/DDBJ databases">
        <title>Kribbella capetownensis sp. nov. and Kribbella speibonae sp. nov., isolated from soil.</title>
        <authorList>
            <person name="Curtis S.M."/>
            <person name="Norton I."/>
            <person name="Everest G.J."/>
            <person name="Meyers P.R."/>
        </authorList>
    </citation>
    <scope>NUCLEOTIDE SEQUENCE [LARGE SCALE GENOMIC DNA]</scope>
    <source>
        <strain evidence="3 4">NRRL B-24813</strain>
    </source>
</reference>
<comment type="caution">
    <text evidence="3">The sequence shown here is derived from an EMBL/GenBank/DDBJ whole genome shotgun (WGS) entry which is preliminary data.</text>
</comment>
<keyword evidence="3" id="KW-0489">Methyltransferase</keyword>
<sequence>MEVRKGSHVSGVLEGEYFFNGGNLKEIPRRLVALEEGYDPGTVSRLEGLGVSQGWGCLEVGAGAGSITRWLSRRVGTNGEVLAVDLDTSYLDVSGADNVEIRQLDLRTDSLPDGRFDLVHTRFVLGHIPERVDILDSLVAALRPGGWLLLEELDSFGWGVFDSGLHADVVLACLAPLERQGFAPRFGREMPALMRDRGLVDVSAVAEAPIVAGGSPGLEWLRITFDQMMNHGLAFDVPGNGSYAEWRRLADDPEQLLVGVPIVAARGQRPIS</sequence>
<dbReference type="InterPro" id="IPR013216">
    <property type="entry name" value="Methyltransf_11"/>
</dbReference>
<evidence type="ECO:0000259" key="2">
    <source>
        <dbReference type="Pfam" id="PF08241"/>
    </source>
</evidence>
<protein>
    <submittedName>
        <fullName evidence="3">Class I SAM-dependent methyltransferase</fullName>
    </submittedName>
</protein>